<sequence>MRLGLGAVVVLTVAALGMTIGVGVWRSASTPVEHVTGEATPSPVATVAAGRVYVHVDGSVRAPGLYVLPAGARVVDAIAAAGGLTDDAAGAAVNLARVVSDGEQLVVPAEGEAPPPVTVEGGSGAEATVDINAADAAALEELPRIGPALAARIIEWREANGRFESVEDLLAVSGIGDKMLEALRPLVRVG</sequence>
<dbReference type="PANTHER" id="PTHR21180:SF32">
    <property type="entry name" value="ENDONUCLEASE_EXONUCLEASE_PHOSPHATASE FAMILY DOMAIN-CONTAINING PROTEIN 1"/>
    <property type="match status" value="1"/>
</dbReference>
<dbReference type="InterPro" id="IPR003583">
    <property type="entry name" value="Hlx-hairpin-Hlx_DNA-bd_motif"/>
</dbReference>
<comment type="caution">
    <text evidence="2">The sequence shown here is derived from an EMBL/GenBank/DDBJ whole genome shotgun (WGS) entry which is preliminary data.</text>
</comment>
<dbReference type="EMBL" id="BAAAYV010000002">
    <property type="protein sequence ID" value="GAA3646476.1"/>
    <property type="molecule type" value="Genomic_DNA"/>
</dbReference>
<dbReference type="SMART" id="SM00278">
    <property type="entry name" value="HhH1"/>
    <property type="match status" value="2"/>
</dbReference>
<dbReference type="SUPFAM" id="SSF47781">
    <property type="entry name" value="RuvA domain 2-like"/>
    <property type="match status" value="1"/>
</dbReference>
<evidence type="ECO:0000259" key="1">
    <source>
        <dbReference type="SMART" id="SM00278"/>
    </source>
</evidence>
<name>A0ABP7B345_9MICO</name>
<protein>
    <recommendedName>
        <fullName evidence="1">Helix-hairpin-helix DNA-binding motif class 1 domain-containing protein</fullName>
    </recommendedName>
</protein>
<reference evidence="3" key="1">
    <citation type="journal article" date="2019" name="Int. J. Syst. Evol. Microbiol.">
        <title>The Global Catalogue of Microorganisms (GCM) 10K type strain sequencing project: providing services to taxonomists for standard genome sequencing and annotation.</title>
        <authorList>
            <consortium name="The Broad Institute Genomics Platform"/>
            <consortium name="The Broad Institute Genome Sequencing Center for Infectious Disease"/>
            <person name="Wu L."/>
            <person name="Ma J."/>
        </authorList>
    </citation>
    <scope>NUCLEOTIDE SEQUENCE [LARGE SCALE GENOMIC DNA]</scope>
    <source>
        <strain evidence="3">JCM 16546</strain>
    </source>
</reference>
<keyword evidence="3" id="KW-1185">Reference proteome</keyword>
<dbReference type="InterPro" id="IPR019554">
    <property type="entry name" value="Soluble_ligand-bd"/>
</dbReference>
<dbReference type="Gene3D" id="1.10.150.310">
    <property type="entry name" value="Tex RuvX-like domain-like"/>
    <property type="match status" value="1"/>
</dbReference>
<dbReference type="InterPro" id="IPR010994">
    <property type="entry name" value="RuvA_2-like"/>
</dbReference>
<dbReference type="Gene3D" id="3.10.560.10">
    <property type="entry name" value="Outer membrane lipoprotein wza domain like"/>
    <property type="match status" value="1"/>
</dbReference>
<dbReference type="Pfam" id="PF10531">
    <property type="entry name" value="SLBB"/>
    <property type="match status" value="1"/>
</dbReference>
<organism evidence="2 3">
    <name type="scientific">Microbacterium marinilacus</name>
    <dbReference type="NCBI Taxonomy" id="415209"/>
    <lineage>
        <taxon>Bacteria</taxon>
        <taxon>Bacillati</taxon>
        <taxon>Actinomycetota</taxon>
        <taxon>Actinomycetes</taxon>
        <taxon>Micrococcales</taxon>
        <taxon>Microbacteriaceae</taxon>
        <taxon>Microbacterium</taxon>
    </lineage>
</organism>
<evidence type="ECO:0000313" key="3">
    <source>
        <dbReference type="Proteomes" id="UP001410795"/>
    </source>
</evidence>
<proteinExistence type="predicted"/>
<evidence type="ECO:0000313" key="2">
    <source>
        <dbReference type="EMBL" id="GAA3646476.1"/>
    </source>
</evidence>
<feature type="domain" description="Helix-hairpin-helix DNA-binding motif class 1" evidence="1">
    <location>
        <begin position="137"/>
        <end position="156"/>
    </location>
</feature>
<gene>
    <name evidence="2" type="ORF">GCM10022202_02190</name>
</gene>
<dbReference type="Proteomes" id="UP001410795">
    <property type="component" value="Unassembled WGS sequence"/>
</dbReference>
<dbReference type="Pfam" id="PF12836">
    <property type="entry name" value="HHH_3"/>
    <property type="match status" value="1"/>
</dbReference>
<dbReference type="PANTHER" id="PTHR21180">
    <property type="entry name" value="ENDONUCLEASE/EXONUCLEASE/PHOSPHATASE FAMILY DOMAIN-CONTAINING PROTEIN 1"/>
    <property type="match status" value="1"/>
</dbReference>
<dbReference type="InterPro" id="IPR051675">
    <property type="entry name" value="Endo/Exo/Phosphatase_dom_1"/>
</dbReference>
<feature type="domain" description="Helix-hairpin-helix DNA-binding motif class 1" evidence="1">
    <location>
        <begin position="167"/>
        <end position="186"/>
    </location>
</feature>
<accession>A0ABP7B345</accession>